<dbReference type="RefSeq" id="WP_221288888.1">
    <property type="nucleotide sequence ID" value="NZ_AP024597.1"/>
</dbReference>
<keyword evidence="1" id="KW-0812">Transmembrane</keyword>
<evidence type="ECO:0000313" key="4">
    <source>
        <dbReference type="Proteomes" id="UP000825123"/>
    </source>
</evidence>
<feature type="transmembrane region" description="Helical" evidence="1">
    <location>
        <begin position="75"/>
        <end position="99"/>
    </location>
</feature>
<reference evidence="3 4" key="1">
    <citation type="submission" date="2021-04" db="EMBL/GenBank/DDBJ databases">
        <title>Complete genome sequence of Stygiolobus sp. KN-1.</title>
        <authorList>
            <person name="Nakamura K."/>
            <person name="Sakai H."/>
            <person name="Kurosawa N."/>
        </authorList>
    </citation>
    <scope>NUCLEOTIDE SEQUENCE [LARGE SCALE GENOMIC DNA]</scope>
    <source>
        <strain evidence="3 4">KN-1</strain>
    </source>
</reference>
<feature type="transmembrane region" description="Helical" evidence="1">
    <location>
        <begin position="267"/>
        <end position="285"/>
    </location>
</feature>
<accession>A0A8D5ZGL4</accession>
<feature type="transmembrane region" description="Helical" evidence="1">
    <location>
        <begin position="204"/>
        <end position="223"/>
    </location>
</feature>
<evidence type="ECO:0000259" key="2">
    <source>
        <dbReference type="Pfam" id="PF13240"/>
    </source>
</evidence>
<keyword evidence="4" id="KW-1185">Reference proteome</keyword>
<feature type="transmembrane region" description="Helical" evidence="1">
    <location>
        <begin position="305"/>
        <end position="329"/>
    </location>
</feature>
<dbReference type="KEGG" id="csty:KN1_02210"/>
<keyword evidence="1" id="KW-0472">Membrane</keyword>
<dbReference type="AlphaFoldDB" id="A0A8D5ZGL4"/>
<gene>
    <name evidence="3" type="ORF">KN1_02210</name>
</gene>
<keyword evidence="1" id="KW-1133">Transmembrane helix</keyword>
<dbReference type="Pfam" id="PF13240">
    <property type="entry name" value="Zn_Ribbon_1"/>
    <property type="match status" value="1"/>
</dbReference>
<feature type="transmembrane region" description="Helical" evidence="1">
    <location>
        <begin position="235"/>
        <end position="255"/>
    </location>
</feature>
<protein>
    <recommendedName>
        <fullName evidence="2">Zinc-ribbon domain-containing protein</fullName>
    </recommendedName>
</protein>
<feature type="transmembrane region" description="Helical" evidence="1">
    <location>
        <begin position="144"/>
        <end position="166"/>
    </location>
</feature>
<proteinExistence type="predicted"/>
<feature type="domain" description="Zinc-ribbon" evidence="2">
    <location>
        <begin position="4"/>
        <end position="25"/>
    </location>
</feature>
<evidence type="ECO:0000256" key="1">
    <source>
        <dbReference type="SAM" id="Phobius"/>
    </source>
</evidence>
<sequence>MTKYCPKCGTPNPDEAVFCGKCGFRFPPIQQPTPLPQQPQPAYPTYPQQPAYPQQTYPQYYPQRQHWTETIGGKLILAGGLILGLALIVLGVADILSTIHSFSLGVDTASVYALLDIYYAMYIVAGIFAIAVSASKKVLPSIPILVIVAFIGTITLGLAQVLASYLSISTPYSLVSPLLNYGILLTAGSVLYLVGFFVGRSGNLARVITGFVIGFVGAMMAISESVNFNLEIFDTYGPITWGSIIILAVAGFLAAFNKPWSMPIGKLVGEIGAVIGFLGVLYLGGQNVGYIPVLDHLPILTQLSLVLSYVGYVLDIPSSILLIIGSFFYGAKALRELNQALLS</sequence>
<dbReference type="Proteomes" id="UP000825123">
    <property type="component" value="Chromosome"/>
</dbReference>
<feature type="transmembrane region" description="Helical" evidence="1">
    <location>
        <begin position="178"/>
        <end position="197"/>
    </location>
</feature>
<dbReference type="InterPro" id="IPR026870">
    <property type="entry name" value="Zinc_ribbon_dom"/>
</dbReference>
<evidence type="ECO:0000313" key="3">
    <source>
        <dbReference type="EMBL" id="BCU68924.1"/>
    </source>
</evidence>
<feature type="transmembrane region" description="Helical" evidence="1">
    <location>
        <begin position="111"/>
        <end position="132"/>
    </location>
</feature>
<dbReference type="EMBL" id="AP024597">
    <property type="protein sequence ID" value="BCU68924.1"/>
    <property type="molecule type" value="Genomic_DNA"/>
</dbReference>
<dbReference type="GeneID" id="66161971"/>
<name>A0A8D5ZGL4_9CREN</name>
<organism evidence="3 4">
    <name type="scientific">Stygiolobus caldivivus</name>
    <dbReference type="NCBI Taxonomy" id="2824673"/>
    <lineage>
        <taxon>Archaea</taxon>
        <taxon>Thermoproteota</taxon>
        <taxon>Thermoprotei</taxon>
        <taxon>Sulfolobales</taxon>
        <taxon>Sulfolobaceae</taxon>
        <taxon>Stygiolobus</taxon>
    </lineage>
</organism>